<evidence type="ECO:0000256" key="1">
    <source>
        <dbReference type="ARBA" id="ARBA00023015"/>
    </source>
</evidence>
<accession>A0ABM8DNQ5</accession>
<keyword evidence="1" id="KW-0805">Transcription regulation</keyword>
<protein>
    <recommendedName>
        <fullName evidence="5">HTH tetR-type domain-containing protein</fullName>
    </recommendedName>
</protein>
<dbReference type="InterPro" id="IPR009057">
    <property type="entry name" value="Homeodomain-like_sf"/>
</dbReference>
<dbReference type="SUPFAM" id="SSF48498">
    <property type="entry name" value="Tetracyclin repressor-like, C-terminal domain"/>
    <property type="match status" value="1"/>
</dbReference>
<evidence type="ECO:0000256" key="4">
    <source>
        <dbReference type="PROSITE-ProRule" id="PRU00335"/>
    </source>
</evidence>
<sequence>MTMDRKSLEKQQRKDLLLEAAGTVFGRKPFDEATMQEVAAEAQIGMQGLYEHFPSKQELYEQVMLRRAEQFFVQAEALLHTDRPPLEQLRAMFLAYADQFKGRAIWLPMFIHDRVYFDWGFESRFLPRLKEIYETERSRLKAILRQAVGAGQLQDLGEEFLTQLCFGVLEASLYHSHRSGIDESPGACVDRAIACFLRGAGATA</sequence>
<dbReference type="Proteomes" id="UP001242010">
    <property type="component" value="Chromosome"/>
</dbReference>
<dbReference type="PRINTS" id="PR00455">
    <property type="entry name" value="HTHTETR"/>
</dbReference>
<reference evidence="7" key="1">
    <citation type="journal article" date="2023" name="Int. J. Syst. Evol. Microbiol.">
        <title>Mesoterricola silvestris gen. nov., sp. nov., Mesoterricola sediminis sp. nov., Geothrix oryzae sp. nov., Geothrix edaphica sp. nov., Geothrix rubra sp. nov., and Geothrix limicola sp. nov., six novel members of Acidobacteriota isolated from soils.</title>
        <authorList>
            <person name="Itoh H."/>
            <person name="Sugisawa Y."/>
            <person name="Mise K."/>
            <person name="Xu Z."/>
            <person name="Kuniyasu M."/>
            <person name="Ushijima N."/>
            <person name="Kawano K."/>
            <person name="Kobayashi E."/>
            <person name="Shiratori Y."/>
            <person name="Masuda Y."/>
            <person name="Senoo K."/>
        </authorList>
    </citation>
    <scope>NUCLEOTIDE SEQUENCE [LARGE SCALE GENOMIC DNA]</scope>
    <source>
        <strain evidence="7">Red222</strain>
    </source>
</reference>
<evidence type="ECO:0000313" key="7">
    <source>
        <dbReference type="Proteomes" id="UP001242010"/>
    </source>
</evidence>
<evidence type="ECO:0000256" key="3">
    <source>
        <dbReference type="ARBA" id="ARBA00023163"/>
    </source>
</evidence>
<dbReference type="Gene3D" id="1.10.10.60">
    <property type="entry name" value="Homeodomain-like"/>
    <property type="match status" value="1"/>
</dbReference>
<dbReference type="InterPro" id="IPR036271">
    <property type="entry name" value="Tet_transcr_reg_TetR-rel_C_sf"/>
</dbReference>
<keyword evidence="2 4" id="KW-0238">DNA-binding</keyword>
<dbReference type="EMBL" id="AP027079">
    <property type="protein sequence ID" value="BDU68573.1"/>
    <property type="molecule type" value="Genomic_DNA"/>
</dbReference>
<keyword evidence="7" id="KW-1185">Reference proteome</keyword>
<dbReference type="InterPro" id="IPR050109">
    <property type="entry name" value="HTH-type_TetR-like_transc_reg"/>
</dbReference>
<dbReference type="PROSITE" id="PS50977">
    <property type="entry name" value="HTH_TETR_2"/>
    <property type="match status" value="1"/>
</dbReference>
<dbReference type="PANTHER" id="PTHR30055:SF234">
    <property type="entry name" value="HTH-TYPE TRANSCRIPTIONAL REGULATOR BETI"/>
    <property type="match status" value="1"/>
</dbReference>
<feature type="DNA-binding region" description="H-T-H motif" evidence="4">
    <location>
        <begin position="34"/>
        <end position="53"/>
    </location>
</feature>
<feature type="domain" description="HTH tetR-type" evidence="5">
    <location>
        <begin position="11"/>
        <end position="71"/>
    </location>
</feature>
<dbReference type="Pfam" id="PF00440">
    <property type="entry name" value="TetR_N"/>
    <property type="match status" value="1"/>
</dbReference>
<dbReference type="SUPFAM" id="SSF46689">
    <property type="entry name" value="Homeodomain-like"/>
    <property type="match status" value="1"/>
</dbReference>
<proteinExistence type="predicted"/>
<name>A0ABM8DNQ5_9BACT</name>
<dbReference type="RefSeq" id="WP_286355208.1">
    <property type="nucleotide sequence ID" value="NZ_AP027079.1"/>
</dbReference>
<organism evidence="6 7">
    <name type="scientific">Geothrix oryzae</name>
    <dbReference type="NCBI Taxonomy" id="2927975"/>
    <lineage>
        <taxon>Bacteria</taxon>
        <taxon>Pseudomonadati</taxon>
        <taxon>Acidobacteriota</taxon>
        <taxon>Holophagae</taxon>
        <taxon>Holophagales</taxon>
        <taxon>Holophagaceae</taxon>
        <taxon>Geothrix</taxon>
    </lineage>
</organism>
<keyword evidence="3" id="KW-0804">Transcription</keyword>
<evidence type="ECO:0000256" key="2">
    <source>
        <dbReference type="ARBA" id="ARBA00023125"/>
    </source>
</evidence>
<dbReference type="InterPro" id="IPR001647">
    <property type="entry name" value="HTH_TetR"/>
</dbReference>
<dbReference type="Gene3D" id="1.10.357.10">
    <property type="entry name" value="Tetracycline Repressor, domain 2"/>
    <property type="match status" value="1"/>
</dbReference>
<dbReference type="PANTHER" id="PTHR30055">
    <property type="entry name" value="HTH-TYPE TRANSCRIPTIONAL REGULATOR RUTR"/>
    <property type="match status" value="1"/>
</dbReference>
<evidence type="ECO:0000313" key="6">
    <source>
        <dbReference type="EMBL" id="BDU68573.1"/>
    </source>
</evidence>
<gene>
    <name evidence="6" type="ORF">GETHOR_06740</name>
</gene>
<evidence type="ECO:0000259" key="5">
    <source>
        <dbReference type="PROSITE" id="PS50977"/>
    </source>
</evidence>